<keyword evidence="3" id="KW-0547">Nucleotide-binding</keyword>
<dbReference type="GO" id="GO:0005829">
    <property type="term" value="C:cytosol"/>
    <property type="evidence" value="ECO:0007669"/>
    <property type="project" value="TreeGrafter"/>
</dbReference>
<proteinExistence type="predicted"/>
<dbReference type="SMART" id="SM00487">
    <property type="entry name" value="DEXDc"/>
    <property type="match status" value="1"/>
</dbReference>
<dbReference type="Pfam" id="PF00271">
    <property type="entry name" value="Helicase_C"/>
    <property type="match status" value="1"/>
</dbReference>
<dbReference type="InterPro" id="IPR050742">
    <property type="entry name" value="Helicase_Restrict-Modif_Enz"/>
</dbReference>
<evidence type="ECO:0000313" key="3">
    <source>
        <dbReference type="EMBL" id="TQR31724.1"/>
    </source>
</evidence>
<dbReference type="GO" id="GO:0005524">
    <property type="term" value="F:ATP binding"/>
    <property type="evidence" value="ECO:0007669"/>
    <property type="project" value="InterPro"/>
</dbReference>
<dbReference type="Proteomes" id="UP000317944">
    <property type="component" value="Unassembled WGS sequence"/>
</dbReference>
<dbReference type="PROSITE" id="PS51192">
    <property type="entry name" value="HELICASE_ATP_BIND_1"/>
    <property type="match status" value="1"/>
</dbReference>
<dbReference type="GO" id="GO:0003677">
    <property type="term" value="F:DNA binding"/>
    <property type="evidence" value="ECO:0007669"/>
    <property type="project" value="InterPro"/>
</dbReference>
<evidence type="ECO:0000313" key="4">
    <source>
        <dbReference type="Proteomes" id="UP000317944"/>
    </source>
</evidence>
<accession>A0A544UGE1</accession>
<feature type="domain" description="Helicase C-terminal" evidence="2">
    <location>
        <begin position="284"/>
        <end position="447"/>
    </location>
</feature>
<dbReference type="Gene3D" id="3.40.50.300">
    <property type="entry name" value="P-loop containing nucleotide triphosphate hydrolases"/>
    <property type="match status" value="2"/>
</dbReference>
<dbReference type="InterPro" id="IPR027417">
    <property type="entry name" value="P-loop_NTPase"/>
</dbReference>
<protein>
    <submittedName>
        <fullName evidence="3">DEAD/DEAH box helicase</fullName>
    </submittedName>
</protein>
<gene>
    <name evidence="3" type="ORF">C7Y47_13985</name>
</gene>
<sequence>MVIFNSTYANIIENSKLYQAQIDAYQAVQNYYEQFPEFEKREVLVVMPTGSGKTGLMSILPFANCKGKVLLITPGKVVRRTVFDEFDTVFNPQNSFLYKHNVVLKSDRLPKALLYQGFKKGSEQERSIAIRKLKEADIVITNIHRINSSSDEVNLMNLVDENFFDMIIIDEAHHVAAPMWQEALAYFKASKVIKLTATPFRADKQEITNNPLDPIYEYTLGEAIKDGLLKDVIKEVEIPGELEFVHNETGQKLTLEEAKQKLNNDWINKSVALSEVCSKQIIQQTKQVLIDKRKSYPNHRVLAITCNDEHAQSICQWFKDAGLTATYVSTNSNNERENDIRLTDFAQGKYDVMVSIQMLGEGYNNSDISIISIFRPFKSLTPYAQAIGRGLRKIYNANSELDNFCNVIYHKELGLEKLWEYYKQQKSFSEVIKSQRENLSIQINMLEELGFVEARPSSKKVNVDIDEDILIVVPQQLGSVSKYSSKGIGEEDSFSTDGFERYLAAKRGANDAVLENLKSETERINKLQQEGLISEEEAQTLIHNKEAQANENIQGNYSEGEDYLKAQGLRKEYITWLNLKIEDFFIQSKLDKKGNELPFRYGFKLDNEIDNIGWLTKNIHQAIYQVLRKRIGEYGTKDYGVAKNIVVEKLNYYLENRNE</sequence>
<dbReference type="OrthoDB" id="9802848at2"/>
<dbReference type="InterPro" id="IPR001650">
    <property type="entry name" value="Helicase_C-like"/>
</dbReference>
<keyword evidence="3" id="KW-0067">ATP-binding</keyword>
<keyword evidence="3" id="KW-0347">Helicase</keyword>
<dbReference type="PROSITE" id="PS51194">
    <property type="entry name" value="HELICASE_CTER"/>
    <property type="match status" value="1"/>
</dbReference>
<dbReference type="InterPro" id="IPR014001">
    <property type="entry name" value="Helicase_ATP-bd"/>
</dbReference>
<keyword evidence="3" id="KW-0378">Hydrolase</keyword>
<dbReference type="GO" id="GO:0004386">
    <property type="term" value="F:helicase activity"/>
    <property type="evidence" value="ECO:0007669"/>
    <property type="project" value="UniProtKB-KW"/>
</dbReference>
<dbReference type="EMBL" id="SADV01000010">
    <property type="protein sequence ID" value="TQR31724.1"/>
    <property type="molecule type" value="Genomic_DNA"/>
</dbReference>
<dbReference type="SUPFAM" id="SSF52540">
    <property type="entry name" value="P-loop containing nucleoside triphosphate hydrolases"/>
    <property type="match status" value="1"/>
</dbReference>
<dbReference type="PANTHER" id="PTHR47396:SF1">
    <property type="entry name" value="ATP-DEPENDENT HELICASE IRC3-RELATED"/>
    <property type="match status" value="1"/>
</dbReference>
<evidence type="ECO:0000259" key="1">
    <source>
        <dbReference type="PROSITE" id="PS51192"/>
    </source>
</evidence>
<dbReference type="RefSeq" id="WP_142509328.1">
    <property type="nucleotide sequence ID" value="NZ_SADV01000010.1"/>
</dbReference>
<dbReference type="Pfam" id="PF04851">
    <property type="entry name" value="ResIII"/>
    <property type="match status" value="1"/>
</dbReference>
<name>A0A544UGE1_LYSSH</name>
<dbReference type="AlphaFoldDB" id="A0A544UGE1"/>
<dbReference type="PANTHER" id="PTHR47396">
    <property type="entry name" value="TYPE I RESTRICTION ENZYME ECOKI R PROTEIN"/>
    <property type="match status" value="1"/>
</dbReference>
<evidence type="ECO:0000259" key="2">
    <source>
        <dbReference type="PROSITE" id="PS51194"/>
    </source>
</evidence>
<reference evidence="3 4" key="1">
    <citation type="submission" date="2018-03" db="EMBL/GenBank/DDBJ databases">
        <title>Aerobic endospore-forming bacteria genome sequencing and assembly.</title>
        <authorList>
            <person name="Cavalcante D.A."/>
            <person name="Driks A."/>
            <person name="Putonti C."/>
            <person name="De-Souza M.T."/>
        </authorList>
    </citation>
    <scope>NUCLEOTIDE SEQUENCE [LARGE SCALE GENOMIC DNA]</scope>
    <source>
        <strain evidence="3 4">SDF0037</strain>
    </source>
</reference>
<dbReference type="InterPro" id="IPR006935">
    <property type="entry name" value="Helicase/UvrB_N"/>
</dbReference>
<feature type="domain" description="Helicase ATP-binding" evidence="1">
    <location>
        <begin position="34"/>
        <end position="217"/>
    </location>
</feature>
<dbReference type="GO" id="GO:0016787">
    <property type="term" value="F:hydrolase activity"/>
    <property type="evidence" value="ECO:0007669"/>
    <property type="project" value="InterPro"/>
</dbReference>
<organism evidence="3 4">
    <name type="scientific">Lysinibacillus sphaericus</name>
    <name type="common">Bacillus sphaericus</name>
    <dbReference type="NCBI Taxonomy" id="1421"/>
    <lineage>
        <taxon>Bacteria</taxon>
        <taxon>Bacillati</taxon>
        <taxon>Bacillota</taxon>
        <taxon>Bacilli</taxon>
        <taxon>Bacillales</taxon>
        <taxon>Bacillaceae</taxon>
        <taxon>Lysinibacillus</taxon>
    </lineage>
</organism>
<comment type="caution">
    <text evidence="3">The sequence shown here is derived from an EMBL/GenBank/DDBJ whole genome shotgun (WGS) entry which is preliminary data.</text>
</comment>